<organism evidence="2 3">
    <name type="scientific">Eufriesea mexicana</name>
    <dbReference type="NCBI Taxonomy" id="516756"/>
    <lineage>
        <taxon>Eukaryota</taxon>
        <taxon>Metazoa</taxon>
        <taxon>Ecdysozoa</taxon>
        <taxon>Arthropoda</taxon>
        <taxon>Hexapoda</taxon>
        <taxon>Insecta</taxon>
        <taxon>Pterygota</taxon>
        <taxon>Neoptera</taxon>
        <taxon>Endopterygota</taxon>
        <taxon>Hymenoptera</taxon>
        <taxon>Apocrita</taxon>
        <taxon>Aculeata</taxon>
        <taxon>Apoidea</taxon>
        <taxon>Anthophila</taxon>
        <taxon>Apidae</taxon>
        <taxon>Eufriesea</taxon>
    </lineage>
</organism>
<name>A0A310SH13_9HYME</name>
<protein>
    <submittedName>
        <fullName evidence="2">Uncharacterized protein</fullName>
    </submittedName>
</protein>
<reference evidence="2 3" key="1">
    <citation type="submission" date="2015-07" db="EMBL/GenBank/DDBJ databases">
        <title>The genome of Eufriesea mexicana.</title>
        <authorList>
            <person name="Pan H."/>
            <person name="Kapheim K."/>
        </authorList>
    </citation>
    <scope>NUCLEOTIDE SEQUENCE [LARGE SCALE GENOMIC DNA]</scope>
    <source>
        <strain evidence="2">0111107269</strain>
        <tissue evidence="2">Whole body</tissue>
    </source>
</reference>
<feature type="compositionally biased region" description="Basic and acidic residues" evidence="1">
    <location>
        <begin position="142"/>
        <end position="166"/>
    </location>
</feature>
<feature type="region of interest" description="Disordered" evidence="1">
    <location>
        <begin position="1"/>
        <end position="24"/>
    </location>
</feature>
<gene>
    <name evidence="2" type="ORF">WN48_00021</name>
</gene>
<evidence type="ECO:0000256" key="1">
    <source>
        <dbReference type="SAM" id="MobiDB-lite"/>
    </source>
</evidence>
<evidence type="ECO:0000313" key="3">
    <source>
        <dbReference type="Proteomes" id="UP000250275"/>
    </source>
</evidence>
<accession>A0A310SH13</accession>
<sequence length="318" mass="35202">MRSTISVPVIDKGGKTGGWPTTTAGQWPRKRTFHSGRHCTCMSKVSQVALSATSALRNRSASVEVDSFDSKSTESIGTWLNHPVNERKCEEMNPDSLSCKRTKIPLKISLIGENSCNMTSNYNCQYSKRHYMSPKLVENHDFVSGEHNKGTSDRGRSEPRHTRHPAEQVAPGRLSVSVAHYLAVYLRLWDSLGCRIHRRRGQLQAVSLCNDTTGTHLPGIPPADACLSISLLINSSCGRPVANLRGVRGKMKVTGFFGQKEQHRGIVSHTVDVGHVLDRMLLPQCRFHRFQACKFTMPIVGTRDAVRRVAGCASVNNL</sequence>
<proteinExistence type="predicted"/>
<dbReference type="Proteomes" id="UP000250275">
    <property type="component" value="Unassembled WGS sequence"/>
</dbReference>
<feature type="region of interest" description="Disordered" evidence="1">
    <location>
        <begin position="142"/>
        <end position="169"/>
    </location>
</feature>
<dbReference type="AlphaFoldDB" id="A0A310SH13"/>
<dbReference type="EMBL" id="KQ760085">
    <property type="protein sequence ID" value="OAD61967.1"/>
    <property type="molecule type" value="Genomic_DNA"/>
</dbReference>
<keyword evidence="3" id="KW-1185">Reference proteome</keyword>
<evidence type="ECO:0000313" key="2">
    <source>
        <dbReference type="EMBL" id="OAD61967.1"/>
    </source>
</evidence>